<dbReference type="InterPro" id="IPR003439">
    <property type="entry name" value="ABC_transporter-like_ATP-bd"/>
</dbReference>
<reference evidence="7 9" key="3">
    <citation type="submission" date="2016-10" db="EMBL/GenBank/DDBJ databases">
        <authorList>
            <person name="de Groot N.N."/>
        </authorList>
    </citation>
    <scope>NUCLEOTIDE SEQUENCE [LARGE SCALE GENOMIC DNA]</scope>
    <source>
        <strain evidence="7 9">CGMCC 1.6117</strain>
    </source>
</reference>
<reference evidence="6 8" key="1">
    <citation type="submission" date="2014-09" db="EMBL/GenBank/DDBJ databases">
        <authorList>
            <person name="McGinnis J.M."/>
            <person name="Wolfgang W.J."/>
        </authorList>
    </citation>
    <scope>NUCLEOTIDE SEQUENCE [LARGE SCALE GENOMIC DNA]</scope>
    <source>
        <strain evidence="6 8">JCM 14014</strain>
    </source>
</reference>
<dbReference type="Pfam" id="PF00005">
    <property type="entry name" value="ABC_tran"/>
    <property type="match status" value="1"/>
</dbReference>
<keyword evidence="3" id="KW-0547">Nucleotide-binding</keyword>
<gene>
    <name evidence="6" type="ORF">IT41_10705</name>
    <name evidence="7" type="ORF">SAMN04487972_11342</name>
</gene>
<dbReference type="Proteomes" id="UP000029846">
    <property type="component" value="Unassembled WGS sequence"/>
</dbReference>
<dbReference type="InterPro" id="IPR003593">
    <property type="entry name" value="AAA+_ATPase"/>
</dbReference>
<dbReference type="SMART" id="SM00382">
    <property type="entry name" value="AAA"/>
    <property type="match status" value="1"/>
</dbReference>
<comment type="similarity">
    <text evidence="1">Belongs to the ABC transporter superfamily.</text>
</comment>
<dbReference type="SUPFAM" id="SSF52540">
    <property type="entry name" value="P-loop containing nucleoside triphosphate hydrolases"/>
    <property type="match status" value="1"/>
</dbReference>
<dbReference type="Proteomes" id="UP000182312">
    <property type="component" value="Unassembled WGS sequence"/>
</dbReference>
<evidence type="ECO:0000256" key="4">
    <source>
        <dbReference type="ARBA" id="ARBA00022840"/>
    </source>
</evidence>
<dbReference type="AlphaFoldDB" id="A0A099F2E7"/>
<evidence type="ECO:0000313" key="9">
    <source>
        <dbReference type="Proteomes" id="UP000182312"/>
    </source>
</evidence>
<name>A0A099F2E7_9RHOB</name>
<reference evidence="6 8" key="2">
    <citation type="submission" date="2014-10" db="EMBL/GenBank/DDBJ databases">
        <title>Paracoccus sanguinis sp. nov., isolated from clinical specimens of New York State patients.</title>
        <authorList>
            <person name="Mingle L.A."/>
            <person name="Cole J.A."/>
            <person name="Lapierre P."/>
            <person name="Musser K.A."/>
        </authorList>
    </citation>
    <scope>NUCLEOTIDE SEQUENCE [LARGE SCALE GENOMIC DNA]</scope>
    <source>
        <strain evidence="6 8">JCM 14014</strain>
    </source>
</reference>
<dbReference type="PROSITE" id="PS50893">
    <property type="entry name" value="ABC_TRANSPORTER_2"/>
    <property type="match status" value="1"/>
</dbReference>
<keyword evidence="4 6" id="KW-0067">ATP-binding</keyword>
<dbReference type="InterPro" id="IPR027417">
    <property type="entry name" value="P-loop_NTPase"/>
</dbReference>
<evidence type="ECO:0000259" key="5">
    <source>
        <dbReference type="PROSITE" id="PS50893"/>
    </source>
</evidence>
<dbReference type="PROSITE" id="PS00211">
    <property type="entry name" value="ABC_TRANSPORTER_1"/>
    <property type="match status" value="1"/>
</dbReference>
<dbReference type="InterPro" id="IPR017871">
    <property type="entry name" value="ABC_transporter-like_CS"/>
</dbReference>
<dbReference type="OrthoDB" id="9778547at2"/>
<dbReference type="RefSeq" id="WP_036740924.1">
    <property type="nucleotide sequence ID" value="NZ_FOJO01000013.1"/>
</dbReference>
<dbReference type="GO" id="GO:0016887">
    <property type="term" value="F:ATP hydrolysis activity"/>
    <property type="evidence" value="ECO:0007669"/>
    <property type="project" value="InterPro"/>
</dbReference>
<evidence type="ECO:0000313" key="6">
    <source>
        <dbReference type="EMBL" id="KGJ04362.1"/>
    </source>
</evidence>
<dbReference type="eggNOG" id="COG1131">
    <property type="taxonomic scope" value="Bacteria"/>
</dbReference>
<evidence type="ECO:0000256" key="3">
    <source>
        <dbReference type="ARBA" id="ARBA00022741"/>
    </source>
</evidence>
<dbReference type="Gene3D" id="3.40.50.300">
    <property type="entry name" value="P-loop containing nucleotide triphosphate hydrolases"/>
    <property type="match status" value="1"/>
</dbReference>
<evidence type="ECO:0000313" key="8">
    <source>
        <dbReference type="Proteomes" id="UP000029846"/>
    </source>
</evidence>
<dbReference type="PANTHER" id="PTHR43335:SF11">
    <property type="entry name" value="ABC TRANSPORTER RELATED"/>
    <property type="match status" value="1"/>
</dbReference>
<keyword evidence="2" id="KW-0813">Transport</keyword>
<keyword evidence="8" id="KW-1185">Reference proteome</keyword>
<dbReference type="STRING" id="376733.SAMN04487972_11342"/>
<feature type="domain" description="ABC transporter" evidence="5">
    <location>
        <begin position="6"/>
        <end position="231"/>
    </location>
</feature>
<evidence type="ECO:0000313" key="7">
    <source>
        <dbReference type="EMBL" id="SFA55104.1"/>
    </source>
</evidence>
<organism evidence="6 8">
    <name type="scientific">Paracoccus halophilus</name>
    <dbReference type="NCBI Taxonomy" id="376733"/>
    <lineage>
        <taxon>Bacteria</taxon>
        <taxon>Pseudomonadati</taxon>
        <taxon>Pseudomonadota</taxon>
        <taxon>Alphaproteobacteria</taxon>
        <taxon>Rhodobacterales</taxon>
        <taxon>Paracoccaceae</taxon>
        <taxon>Paracoccus</taxon>
    </lineage>
</organism>
<accession>A0A099F2E7</accession>
<protein>
    <submittedName>
        <fullName evidence="6">ABC transporter ATP-binding protein</fullName>
    </submittedName>
    <submittedName>
        <fullName evidence="7">Cu-processing system ATP-binding protein</fullName>
    </submittedName>
</protein>
<dbReference type="GO" id="GO:0005524">
    <property type="term" value="F:ATP binding"/>
    <property type="evidence" value="ECO:0007669"/>
    <property type="project" value="UniProtKB-KW"/>
</dbReference>
<dbReference type="EMBL" id="JRKN01000012">
    <property type="protein sequence ID" value="KGJ04362.1"/>
    <property type="molecule type" value="Genomic_DNA"/>
</dbReference>
<dbReference type="PANTHER" id="PTHR43335">
    <property type="entry name" value="ABC TRANSPORTER, ATP-BINDING PROTEIN"/>
    <property type="match status" value="1"/>
</dbReference>
<dbReference type="EMBL" id="FOJO01000013">
    <property type="protein sequence ID" value="SFA55104.1"/>
    <property type="molecule type" value="Genomic_DNA"/>
</dbReference>
<proteinExistence type="inferred from homology"/>
<evidence type="ECO:0000256" key="1">
    <source>
        <dbReference type="ARBA" id="ARBA00005417"/>
    </source>
</evidence>
<sequence>MSDATVILEAVTKTYGGRAAVSELSYSLQPGQVVALVGHNGAGKTTQIKMMLGLTRPDAGRLQVLGADPVHGTGARRQLGYLPESVQFHLAFTGRETLGFYAQLKGLPARGHDALFQRVGLAEAADRPVRGYSKGMRQRLGLAQALLGTPRLLLLDEPTSGLDPALRRELYGIVAELARAGATVLLSSHALTELEDQAARVIVVNRGRKIADGTMAELRRLAGLPSRLRFRADASPDNRATRAGDYWQIELAEDEKAPALRQVIAAEAREITLEDPSLDDIYAHFLKREAA</sequence>
<evidence type="ECO:0000256" key="2">
    <source>
        <dbReference type="ARBA" id="ARBA00022448"/>
    </source>
</evidence>